<accession>A0A5E7Q7K7</accession>
<gene>
    <name evidence="2" type="ORF">PS880_05887</name>
</gene>
<name>A0A5E7Q7K7_PSEFL</name>
<sequence>MVLIASMAVFDCKPLQLYVYERVQNSAKKRRDVELREIGQRRLADMERHSLELQRRELSRQRWQAKERRNAPGADVAEKVARANTASPTPKSATSQDVMAALSRLMANNPAANG</sequence>
<feature type="compositionally biased region" description="Basic and acidic residues" evidence="1">
    <location>
        <begin position="61"/>
        <end position="81"/>
    </location>
</feature>
<dbReference type="EMBL" id="CABVIH010000042">
    <property type="protein sequence ID" value="VVP58156.1"/>
    <property type="molecule type" value="Genomic_DNA"/>
</dbReference>
<organism evidence="2 3">
    <name type="scientific">Pseudomonas fluorescens</name>
    <dbReference type="NCBI Taxonomy" id="294"/>
    <lineage>
        <taxon>Bacteria</taxon>
        <taxon>Pseudomonadati</taxon>
        <taxon>Pseudomonadota</taxon>
        <taxon>Gammaproteobacteria</taxon>
        <taxon>Pseudomonadales</taxon>
        <taxon>Pseudomonadaceae</taxon>
        <taxon>Pseudomonas</taxon>
    </lineage>
</organism>
<feature type="compositionally biased region" description="Polar residues" evidence="1">
    <location>
        <begin position="84"/>
        <end position="96"/>
    </location>
</feature>
<dbReference type="Proteomes" id="UP000375525">
    <property type="component" value="Unassembled WGS sequence"/>
</dbReference>
<protein>
    <submittedName>
        <fullName evidence="2">Uncharacterized protein</fullName>
    </submittedName>
</protein>
<feature type="region of interest" description="Disordered" evidence="1">
    <location>
        <begin position="61"/>
        <end position="96"/>
    </location>
</feature>
<proteinExistence type="predicted"/>
<evidence type="ECO:0000256" key="1">
    <source>
        <dbReference type="SAM" id="MobiDB-lite"/>
    </source>
</evidence>
<evidence type="ECO:0000313" key="2">
    <source>
        <dbReference type="EMBL" id="VVP58156.1"/>
    </source>
</evidence>
<reference evidence="2 3" key="1">
    <citation type="submission" date="2019-09" db="EMBL/GenBank/DDBJ databases">
        <authorList>
            <person name="Chandra G."/>
            <person name="Truman W A."/>
        </authorList>
    </citation>
    <scope>NUCLEOTIDE SEQUENCE [LARGE SCALE GENOMIC DNA]</scope>
    <source>
        <strain evidence="2">PS880</strain>
    </source>
</reference>
<evidence type="ECO:0000313" key="3">
    <source>
        <dbReference type="Proteomes" id="UP000375525"/>
    </source>
</evidence>
<dbReference type="AlphaFoldDB" id="A0A5E7Q7K7"/>